<comment type="caution">
    <text evidence="1">The sequence shown here is derived from an EMBL/GenBank/DDBJ whole genome shotgun (WGS) entry which is preliminary data.</text>
</comment>
<dbReference type="OrthoDB" id="2887538at2"/>
<reference evidence="1 2" key="1">
    <citation type="submission" date="2019-04" db="EMBL/GenBank/DDBJ databases">
        <title>Bacillus caeni sp. nov., a bacterium isolated from mangrove sediment.</title>
        <authorList>
            <person name="Huang H."/>
            <person name="Mo K."/>
            <person name="Hu Y."/>
        </authorList>
    </citation>
    <scope>NUCLEOTIDE SEQUENCE [LARGE SCALE GENOMIC DNA]</scope>
    <source>
        <strain evidence="1 2">HB172195</strain>
    </source>
</reference>
<organism evidence="1 2">
    <name type="scientific">Exobacillus caeni</name>
    <dbReference type="NCBI Taxonomy" id="2574798"/>
    <lineage>
        <taxon>Bacteria</taxon>
        <taxon>Bacillati</taxon>
        <taxon>Bacillota</taxon>
        <taxon>Bacilli</taxon>
        <taxon>Bacillales</taxon>
        <taxon>Guptibacillaceae</taxon>
        <taxon>Exobacillus</taxon>
    </lineage>
</organism>
<evidence type="ECO:0000313" key="2">
    <source>
        <dbReference type="Proteomes" id="UP000308230"/>
    </source>
</evidence>
<proteinExistence type="predicted"/>
<gene>
    <name evidence="1" type="ORF">FCL54_06585</name>
</gene>
<sequence>MENNRETREKLAVDKCLKHLEVIEADNKVKQLVYMYMTNLYREAYSEGYEDGHASNVKENKLAVK</sequence>
<protein>
    <submittedName>
        <fullName evidence="1">Uncharacterized protein</fullName>
    </submittedName>
</protein>
<name>A0A5R9F6R7_9BACL</name>
<accession>A0A5R9F6R7</accession>
<dbReference type="EMBL" id="SWLG01000004">
    <property type="protein sequence ID" value="TLS38199.1"/>
    <property type="molecule type" value="Genomic_DNA"/>
</dbReference>
<dbReference type="RefSeq" id="WP_138124498.1">
    <property type="nucleotide sequence ID" value="NZ_SWLG01000004.1"/>
</dbReference>
<evidence type="ECO:0000313" key="1">
    <source>
        <dbReference type="EMBL" id="TLS38199.1"/>
    </source>
</evidence>
<keyword evidence="2" id="KW-1185">Reference proteome</keyword>
<dbReference type="Proteomes" id="UP000308230">
    <property type="component" value="Unassembled WGS sequence"/>
</dbReference>
<dbReference type="AlphaFoldDB" id="A0A5R9F6R7"/>